<comment type="similarity">
    <text evidence="6">Belongs to the endonuclease V family.</text>
</comment>
<evidence type="ECO:0000256" key="2">
    <source>
        <dbReference type="ARBA" id="ARBA00022490"/>
    </source>
</evidence>
<evidence type="ECO:0000256" key="1">
    <source>
        <dbReference type="ARBA" id="ARBA00004496"/>
    </source>
</evidence>
<evidence type="ECO:0000256" key="4">
    <source>
        <dbReference type="ARBA" id="ARBA00022759"/>
    </source>
</evidence>
<sequence length="255" mass="28008">MGSIKSELRYVSNISFQRTIISCSFERTYKSLSMLTEEAAIAIQEELRPRVITTDVLPDPIKIIAGTDVEYDKDTNLIAGSIVLLDYDTLQEVAVASHCMEVTFPYIPGLFSFREMPSLLRAYEKLPVHPDLIICDGQGLAHQRRFGLACHLGVTINKPVIGCGKTKLTGEYTDPGAARGSVAALMDAGDHIGNALRTQDGINPVFVSVGHKISLATATDIVLKMCAQYRLPETTRLADHHARLALLEHKKKIFG</sequence>
<evidence type="ECO:0000256" key="3">
    <source>
        <dbReference type="ARBA" id="ARBA00022722"/>
    </source>
</evidence>
<dbReference type="GO" id="GO:0043737">
    <property type="term" value="F:deoxyribonuclease V activity"/>
    <property type="evidence" value="ECO:0007669"/>
    <property type="project" value="UniProtKB-EC"/>
</dbReference>
<dbReference type="EMBL" id="JAGTXB010000004">
    <property type="protein sequence ID" value="MBS0027719.1"/>
    <property type="molecule type" value="Genomic_DNA"/>
</dbReference>
<name>A0ABS5IXN4_9BACT</name>
<keyword evidence="6" id="KW-0479">Metal-binding</keyword>
<keyword evidence="6" id="KW-0227">DNA damage</keyword>
<keyword evidence="4 6" id="KW-0255">Endonuclease</keyword>
<reference evidence="7 8" key="1">
    <citation type="submission" date="2021-04" db="EMBL/GenBank/DDBJ databases">
        <title>Chitinophaga sp. nov., isolated from the rhizosphere soil.</title>
        <authorList>
            <person name="He S."/>
        </authorList>
    </citation>
    <scope>NUCLEOTIDE SEQUENCE [LARGE SCALE GENOMIC DNA]</scope>
    <source>
        <strain evidence="7 8">2R12</strain>
    </source>
</reference>
<dbReference type="PANTHER" id="PTHR28511:SF1">
    <property type="entry name" value="ENDONUCLEASE V"/>
    <property type="match status" value="1"/>
</dbReference>
<comment type="function">
    <text evidence="6">DNA repair enzyme involved in the repair of deaminated bases. Selectively cleaves double-stranded DNA at the second phosphodiester bond 3' to a deoxyinosine leaving behind the intact lesion on the nicked DNA.</text>
</comment>
<dbReference type="Gene3D" id="3.30.2170.10">
    <property type="entry name" value="archaeoglobus fulgidus dsm 4304 superfamily"/>
    <property type="match status" value="1"/>
</dbReference>
<feature type="binding site" evidence="6">
    <location>
        <position position="68"/>
    </location>
    <ligand>
        <name>Mg(2+)</name>
        <dbReference type="ChEBI" id="CHEBI:18420"/>
    </ligand>
</feature>
<dbReference type="Pfam" id="PF04493">
    <property type="entry name" value="Endonuclease_5"/>
    <property type="match status" value="1"/>
</dbReference>
<keyword evidence="2 6" id="KW-0963">Cytoplasm</keyword>
<keyword evidence="6" id="KW-0460">Magnesium</keyword>
<dbReference type="PANTHER" id="PTHR28511">
    <property type="entry name" value="ENDONUCLEASE V"/>
    <property type="match status" value="1"/>
</dbReference>
<dbReference type="NCBIfam" id="NF008629">
    <property type="entry name" value="PRK11617.1"/>
    <property type="match status" value="1"/>
</dbReference>
<proteinExistence type="inferred from homology"/>
<comment type="caution">
    <text evidence="7">The sequence shown here is derived from an EMBL/GenBank/DDBJ whole genome shotgun (WGS) entry which is preliminary data.</text>
</comment>
<comment type="cofactor">
    <cofactor evidence="6">
        <name>Mg(2+)</name>
        <dbReference type="ChEBI" id="CHEBI:18420"/>
    </cofactor>
</comment>
<keyword evidence="5 6" id="KW-0378">Hydrolase</keyword>
<keyword evidence="8" id="KW-1185">Reference proteome</keyword>
<accession>A0ABS5IXN4</accession>
<organism evidence="7 8">
    <name type="scientific">Chitinophaga hostae</name>
    <dbReference type="NCBI Taxonomy" id="2831022"/>
    <lineage>
        <taxon>Bacteria</taxon>
        <taxon>Pseudomonadati</taxon>
        <taxon>Bacteroidota</taxon>
        <taxon>Chitinophagia</taxon>
        <taxon>Chitinophagales</taxon>
        <taxon>Chitinophagaceae</taxon>
        <taxon>Chitinophaga</taxon>
    </lineage>
</organism>
<dbReference type="CDD" id="cd06559">
    <property type="entry name" value="Endonuclease_V"/>
    <property type="match status" value="1"/>
</dbReference>
<feature type="binding site" evidence="6">
    <location>
        <position position="136"/>
    </location>
    <ligand>
        <name>Mg(2+)</name>
        <dbReference type="ChEBI" id="CHEBI:18420"/>
    </ligand>
</feature>
<dbReference type="InterPro" id="IPR007581">
    <property type="entry name" value="Endonuclease-V"/>
</dbReference>
<evidence type="ECO:0000256" key="6">
    <source>
        <dbReference type="HAMAP-Rule" id="MF_00801"/>
    </source>
</evidence>
<protein>
    <recommendedName>
        <fullName evidence="6">Endonuclease V</fullName>
        <ecNumber evidence="6">3.1.21.7</ecNumber>
    </recommendedName>
    <alternativeName>
        <fullName evidence="6">Deoxyinosine 3'endonuclease</fullName>
    </alternativeName>
    <alternativeName>
        <fullName evidence="6">Deoxyribonuclease V</fullName>
        <shortName evidence="6">DNase V</shortName>
    </alternativeName>
</protein>
<dbReference type="EC" id="3.1.21.7" evidence="6"/>
<keyword evidence="6" id="KW-0234">DNA repair</keyword>
<feature type="site" description="Interaction with target DNA" evidence="6">
    <location>
        <position position="106"/>
    </location>
</feature>
<comment type="subcellular location">
    <subcellularLocation>
        <location evidence="1 6">Cytoplasm</location>
    </subcellularLocation>
</comment>
<evidence type="ECO:0000313" key="8">
    <source>
        <dbReference type="Proteomes" id="UP000676386"/>
    </source>
</evidence>
<keyword evidence="3 6" id="KW-0540">Nuclease</keyword>
<comment type="catalytic activity">
    <reaction evidence="6">
        <text>Endonucleolytic cleavage at apurinic or apyrimidinic sites to products with a 5'-phosphate.</text>
        <dbReference type="EC" id="3.1.21.7"/>
    </reaction>
</comment>
<dbReference type="HAMAP" id="MF_00801">
    <property type="entry name" value="Endonuclease_5"/>
    <property type="match status" value="1"/>
</dbReference>
<evidence type="ECO:0000256" key="5">
    <source>
        <dbReference type="ARBA" id="ARBA00022801"/>
    </source>
</evidence>
<gene>
    <name evidence="6 7" type="primary">nfi</name>
    <name evidence="7" type="ORF">KE626_10405</name>
</gene>
<dbReference type="Proteomes" id="UP000676386">
    <property type="component" value="Unassembled WGS sequence"/>
</dbReference>
<evidence type="ECO:0000313" key="7">
    <source>
        <dbReference type="EMBL" id="MBS0027719.1"/>
    </source>
</evidence>